<organism evidence="2 3">
    <name type="scientific">Cyclotella atomus</name>
    <dbReference type="NCBI Taxonomy" id="382360"/>
    <lineage>
        <taxon>Eukaryota</taxon>
        <taxon>Sar</taxon>
        <taxon>Stramenopiles</taxon>
        <taxon>Ochrophyta</taxon>
        <taxon>Bacillariophyta</taxon>
        <taxon>Coscinodiscophyceae</taxon>
        <taxon>Thalassiosirophycidae</taxon>
        <taxon>Stephanodiscales</taxon>
        <taxon>Stephanodiscaceae</taxon>
        <taxon>Cyclotella</taxon>
    </lineage>
</organism>
<dbReference type="SUPFAM" id="SSF53254">
    <property type="entry name" value="Phosphoglycerate mutase-like"/>
    <property type="match status" value="1"/>
</dbReference>
<dbReference type="InterPro" id="IPR001345">
    <property type="entry name" value="PG/BPGM_mutase_AS"/>
</dbReference>
<keyword evidence="3" id="KW-1185">Reference proteome</keyword>
<dbReference type="Gene3D" id="3.40.50.1240">
    <property type="entry name" value="Phosphoglycerate mutase-like"/>
    <property type="match status" value="1"/>
</dbReference>
<protein>
    <recommendedName>
        <fullName evidence="4">Phosphoglycerate mutase</fullName>
    </recommendedName>
</protein>
<dbReference type="PANTHER" id="PTHR48100">
    <property type="entry name" value="BROAD-SPECIFICITY PHOSPHATASE YOR283W-RELATED"/>
    <property type="match status" value="1"/>
</dbReference>
<dbReference type="Pfam" id="PF00300">
    <property type="entry name" value="His_Phos_1"/>
    <property type="match status" value="1"/>
</dbReference>
<dbReference type="SMART" id="SM00855">
    <property type="entry name" value="PGAM"/>
    <property type="match status" value="1"/>
</dbReference>
<evidence type="ECO:0000313" key="3">
    <source>
        <dbReference type="Proteomes" id="UP001530400"/>
    </source>
</evidence>
<feature type="compositionally biased region" description="Low complexity" evidence="1">
    <location>
        <begin position="251"/>
        <end position="277"/>
    </location>
</feature>
<proteinExistence type="predicted"/>
<accession>A0ABD3QQA4</accession>
<dbReference type="Proteomes" id="UP001530400">
    <property type="component" value="Unassembled WGS sequence"/>
</dbReference>
<dbReference type="InterPro" id="IPR050275">
    <property type="entry name" value="PGM_Phosphatase"/>
</dbReference>
<dbReference type="CDD" id="cd07067">
    <property type="entry name" value="HP_PGM_like"/>
    <property type="match status" value="1"/>
</dbReference>
<comment type="caution">
    <text evidence="2">The sequence shown here is derived from an EMBL/GenBank/DDBJ whole genome shotgun (WGS) entry which is preliminary data.</text>
</comment>
<dbReference type="AlphaFoldDB" id="A0ABD3QQA4"/>
<evidence type="ECO:0000313" key="2">
    <source>
        <dbReference type="EMBL" id="KAL3802282.1"/>
    </source>
</evidence>
<dbReference type="InterPro" id="IPR029033">
    <property type="entry name" value="His_PPase_superfam"/>
</dbReference>
<dbReference type="InterPro" id="IPR013078">
    <property type="entry name" value="His_Pase_superF_clade-1"/>
</dbReference>
<sequence length="525" mass="58778">MINARPRRYLLARHGQTNYNKEHRVQGTLDEGVILTHEGIAQASALGVYVANRQLLSSTDATIEEEVSADTNTIKDDPITRTYCSPMQRCRQTFEAISNVCSDHAVANENPSPSNNVVHHYHPLPEPIIITYLHEIQLCEWQGRLRKDVAIHDTTNWNIFKSQPTALRLQKGTFAPVLDCWERGKSNWDIIRSQSMQNGDGVIFIMCHGAIGQAMLLYSLGLDIELYVFGASAVAALLASYNILLRDDSSSTSSTLRGSSSLPNATSGTDTTTGKGSQYQRISNATSLAPSTEQLYQVISQNATSISTHFAGDRNSNDVAELILTIEAAAHQGNIFADPTLPGSKPMITNETSLYPTYSPTMDIPTFMPTAQDDSLPKVLPIKRSDEIGFRLKLYWEEGYYWQENTNERWWCMSCQDGSCVSDSKIELRNCETKEDDLDALFVAVGPYDVASHQFRVANSNLCLMKMGRSRAIKLKPCKKPGKKHFELQLFKGFKPNEDEKFELRPSSYLDRCLSNHHHPKVRFG</sequence>
<name>A0ABD3QQA4_9STRA</name>
<evidence type="ECO:0000256" key="1">
    <source>
        <dbReference type="SAM" id="MobiDB-lite"/>
    </source>
</evidence>
<evidence type="ECO:0008006" key="4">
    <source>
        <dbReference type="Google" id="ProtNLM"/>
    </source>
</evidence>
<dbReference type="PANTHER" id="PTHR48100:SF10">
    <property type="entry name" value="2-CARBOXY-D-ARABINITOL-1-PHOSPHATASE-RELATED"/>
    <property type="match status" value="1"/>
</dbReference>
<dbReference type="EMBL" id="JALLPJ020000104">
    <property type="protein sequence ID" value="KAL3802282.1"/>
    <property type="molecule type" value="Genomic_DNA"/>
</dbReference>
<gene>
    <name evidence="2" type="ORF">ACHAWO_002130</name>
</gene>
<feature type="region of interest" description="Disordered" evidence="1">
    <location>
        <begin position="251"/>
        <end position="279"/>
    </location>
</feature>
<dbReference type="PROSITE" id="PS00175">
    <property type="entry name" value="PG_MUTASE"/>
    <property type="match status" value="1"/>
</dbReference>
<reference evidence="2 3" key="1">
    <citation type="submission" date="2024-10" db="EMBL/GenBank/DDBJ databases">
        <title>Updated reference genomes for cyclostephanoid diatoms.</title>
        <authorList>
            <person name="Roberts W.R."/>
            <person name="Alverson A.J."/>
        </authorList>
    </citation>
    <scope>NUCLEOTIDE SEQUENCE [LARGE SCALE GENOMIC DNA]</scope>
    <source>
        <strain evidence="2 3">AJA010-31</strain>
    </source>
</reference>